<proteinExistence type="predicted"/>
<keyword evidence="1" id="KW-0472">Membrane</keyword>
<evidence type="ECO:0000313" key="2">
    <source>
        <dbReference type="EMBL" id="KAL2829704.1"/>
    </source>
</evidence>
<name>A0ABR4IPM2_9EURO</name>
<dbReference type="Proteomes" id="UP001610335">
    <property type="component" value="Unassembled WGS sequence"/>
</dbReference>
<feature type="transmembrane region" description="Helical" evidence="1">
    <location>
        <begin position="20"/>
        <end position="44"/>
    </location>
</feature>
<keyword evidence="1" id="KW-1133">Transmembrane helix</keyword>
<sequence>MKHLSLSAYSHLDSLPLSTIYLQSICSMLSMPLISLQFSIHIFIKMPCNIIMYLPPGGQQSMTARARGIADTGAVLG</sequence>
<dbReference type="EMBL" id="JBFXLS010000015">
    <property type="protein sequence ID" value="KAL2829704.1"/>
    <property type="molecule type" value="Genomic_DNA"/>
</dbReference>
<accession>A0ABR4IPM2</accession>
<evidence type="ECO:0000313" key="3">
    <source>
        <dbReference type="Proteomes" id="UP001610335"/>
    </source>
</evidence>
<keyword evidence="1" id="KW-0812">Transmembrane</keyword>
<organism evidence="2 3">
    <name type="scientific">Aspergillus cavernicola</name>
    <dbReference type="NCBI Taxonomy" id="176166"/>
    <lineage>
        <taxon>Eukaryota</taxon>
        <taxon>Fungi</taxon>
        <taxon>Dikarya</taxon>
        <taxon>Ascomycota</taxon>
        <taxon>Pezizomycotina</taxon>
        <taxon>Eurotiomycetes</taxon>
        <taxon>Eurotiomycetidae</taxon>
        <taxon>Eurotiales</taxon>
        <taxon>Aspergillaceae</taxon>
        <taxon>Aspergillus</taxon>
        <taxon>Aspergillus subgen. Nidulantes</taxon>
    </lineage>
</organism>
<reference evidence="2 3" key="1">
    <citation type="submission" date="2024-07" db="EMBL/GenBank/DDBJ databases">
        <title>Section-level genome sequencing and comparative genomics of Aspergillus sections Usti and Cavernicolus.</title>
        <authorList>
            <consortium name="Lawrence Berkeley National Laboratory"/>
            <person name="Nybo J.L."/>
            <person name="Vesth T.C."/>
            <person name="Theobald S."/>
            <person name="Frisvad J.C."/>
            <person name="Larsen T.O."/>
            <person name="Kjaerboelling I."/>
            <person name="Rothschild-Mancinelli K."/>
            <person name="Lyhne E.K."/>
            <person name="Kogle M.E."/>
            <person name="Barry K."/>
            <person name="Clum A."/>
            <person name="Na H."/>
            <person name="Ledsgaard L."/>
            <person name="Lin J."/>
            <person name="Lipzen A."/>
            <person name="Kuo A."/>
            <person name="Riley R."/>
            <person name="Mondo S."/>
            <person name="LaButti K."/>
            <person name="Haridas S."/>
            <person name="Pangalinan J."/>
            <person name="Salamov A.A."/>
            <person name="Simmons B.A."/>
            <person name="Magnuson J.K."/>
            <person name="Chen J."/>
            <person name="Drula E."/>
            <person name="Henrissat B."/>
            <person name="Wiebenga A."/>
            <person name="Lubbers R.J."/>
            <person name="Gomes A.C."/>
            <person name="Makela M.R."/>
            <person name="Stajich J."/>
            <person name="Grigoriev I.V."/>
            <person name="Mortensen U.H."/>
            <person name="De vries R.P."/>
            <person name="Baker S.E."/>
            <person name="Andersen M.R."/>
        </authorList>
    </citation>
    <scope>NUCLEOTIDE SEQUENCE [LARGE SCALE GENOMIC DNA]</scope>
    <source>
        <strain evidence="2 3">CBS 600.67</strain>
    </source>
</reference>
<protein>
    <submittedName>
        <fullName evidence="2">Uncharacterized protein</fullName>
    </submittedName>
</protein>
<gene>
    <name evidence="2" type="ORF">BDW59DRAFT_33089</name>
</gene>
<comment type="caution">
    <text evidence="2">The sequence shown here is derived from an EMBL/GenBank/DDBJ whole genome shotgun (WGS) entry which is preliminary data.</text>
</comment>
<keyword evidence="3" id="KW-1185">Reference proteome</keyword>
<evidence type="ECO:0000256" key="1">
    <source>
        <dbReference type="SAM" id="Phobius"/>
    </source>
</evidence>